<keyword evidence="1" id="KW-1133">Transmembrane helix</keyword>
<dbReference type="EMBL" id="PXOT01000025">
    <property type="protein sequence ID" value="PSG87835.1"/>
    <property type="molecule type" value="Genomic_DNA"/>
</dbReference>
<dbReference type="RefSeq" id="WP_027880983.1">
    <property type="nucleotide sequence ID" value="NZ_JACHWV010000004.1"/>
</dbReference>
<name>A0A2T1N7I5_9FLAO</name>
<proteinExistence type="predicted"/>
<organism evidence="2 3">
    <name type="scientific">Mesoflavibacter zeaxanthinifaciens subsp. sabulilitoris</name>
    <dbReference type="NCBI Taxonomy" id="1520893"/>
    <lineage>
        <taxon>Bacteria</taxon>
        <taxon>Pseudomonadati</taxon>
        <taxon>Bacteroidota</taxon>
        <taxon>Flavobacteriia</taxon>
        <taxon>Flavobacteriales</taxon>
        <taxon>Flavobacteriaceae</taxon>
        <taxon>Mesoflavibacter</taxon>
    </lineage>
</organism>
<accession>A0A2T1N7I5</accession>
<dbReference type="Proteomes" id="UP000238430">
    <property type="component" value="Unassembled WGS sequence"/>
</dbReference>
<protein>
    <submittedName>
        <fullName evidence="2">Uncharacterized protein</fullName>
    </submittedName>
</protein>
<keyword evidence="1" id="KW-0472">Membrane</keyword>
<evidence type="ECO:0000313" key="3">
    <source>
        <dbReference type="Proteomes" id="UP000238430"/>
    </source>
</evidence>
<feature type="transmembrane region" description="Helical" evidence="1">
    <location>
        <begin position="32"/>
        <end position="49"/>
    </location>
</feature>
<keyword evidence="1" id="KW-0812">Transmembrane</keyword>
<sequence length="61" mass="7333">MKLFKLFQYAYIVFAVLFVYDAFAEYNSTGQVKYLSLFLAALAVFMFFFRKKFNNKFDNNK</sequence>
<comment type="caution">
    <text evidence="2">The sequence shown here is derived from an EMBL/GenBank/DDBJ whole genome shotgun (WGS) entry which is preliminary data.</text>
</comment>
<feature type="transmembrane region" description="Helical" evidence="1">
    <location>
        <begin position="7"/>
        <end position="26"/>
    </location>
</feature>
<dbReference type="AlphaFoldDB" id="A0A2T1N7I5"/>
<dbReference type="OrthoDB" id="1151040at2"/>
<evidence type="ECO:0000313" key="2">
    <source>
        <dbReference type="EMBL" id="PSG87835.1"/>
    </source>
</evidence>
<keyword evidence="3" id="KW-1185">Reference proteome</keyword>
<gene>
    <name evidence="2" type="ORF">C7H61_11535</name>
</gene>
<reference evidence="2 3" key="1">
    <citation type="submission" date="2018-03" db="EMBL/GenBank/DDBJ databases">
        <title>Mesoflavibacter sp. HG37 and Mesoflavibacter sp. HG96 sp.nov., two marine bacteria isolated from seawater of Western Pacific Ocean.</title>
        <authorList>
            <person name="Cheng H."/>
            <person name="Wu Y.-H."/>
            <person name="Guo L.-L."/>
            <person name="Xu X.-W."/>
        </authorList>
    </citation>
    <scope>NUCLEOTIDE SEQUENCE [LARGE SCALE GENOMIC DNA]</scope>
    <source>
        <strain evidence="2 3">KCTC 42117</strain>
    </source>
</reference>
<evidence type="ECO:0000256" key="1">
    <source>
        <dbReference type="SAM" id="Phobius"/>
    </source>
</evidence>